<gene>
    <name evidence="1" type="ORF">PAXINDRAFT_17382</name>
</gene>
<accession>A0A0C9T1E3</accession>
<dbReference type="Gene3D" id="1.25.10.10">
    <property type="entry name" value="Leucine-rich Repeat Variant"/>
    <property type="match status" value="1"/>
</dbReference>
<dbReference type="Proteomes" id="UP000053647">
    <property type="component" value="Unassembled WGS sequence"/>
</dbReference>
<protein>
    <submittedName>
        <fullName evidence="1">Uncharacterized protein</fullName>
    </submittedName>
</protein>
<dbReference type="AlphaFoldDB" id="A0A0C9T1E3"/>
<dbReference type="SUPFAM" id="SSF48371">
    <property type="entry name" value="ARM repeat"/>
    <property type="match status" value="1"/>
</dbReference>
<dbReference type="OrthoDB" id="2688203at2759"/>
<dbReference type="InterPro" id="IPR016024">
    <property type="entry name" value="ARM-type_fold"/>
</dbReference>
<evidence type="ECO:0000313" key="1">
    <source>
        <dbReference type="EMBL" id="KIJ09530.1"/>
    </source>
</evidence>
<proteinExistence type="predicted"/>
<evidence type="ECO:0000313" key="2">
    <source>
        <dbReference type="Proteomes" id="UP000053647"/>
    </source>
</evidence>
<dbReference type="EMBL" id="KN819454">
    <property type="protein sequence ID" value="KIJ09530.1"/>
    <property type="molecule type" value="Genomic_DNA"/>
</dbReference>
<dbReference type="InterPro" id="IPR011989">
    <property type="entry name" value="ARM-like"/>
</dbReference>
<name>A0A0C9T1E3_PAXIN</name>
<keyword evidence="2" id="KW-1185">Reference proteome</keyword>
<reference evidence="1 2" key="1">
    <citation type="submission" date="2014-06" db="EMBL/GenBank/DDBJ databases">
        <authorList>
            <consortium name="DOE Joint Genome Institute"/>
            <person name="Kuo A."/>
            <person name="Kohler A."/>
            <person name="Nagy L.G."/>
            <person name="Floudas D."/>
            <person name="Copeland A."/>
            <person name="Barry K.W."/>
            <person name="Cichocki N."/>
            <person name="Veneault-Fourrey C."/>
            <person name="LaButti K."/>
            <person name="Lindquist E.A."/>
            <person name="Lipzen A."/>
            <person name="Lundell T."/>
            <person name="Morin E."/>
            <person name="Murat C."/>
            <person name="Sun H."/>
            <person name="Tunlid A."/>
            <person name="Henrissat B."/>
            <person name="Grigoriev I.V."/>
            <person name="Hibbett D.S."/>
            <person name="Martin F."/>
            <person name="Nordberg H.P."/>
            <person name="Cantor M.N."/>
            <person name="Hua S.X."/>
        </authorList>
    </citation>
    <scope>NUCLEOTIDE SEQUENCE [LARGE SCALE GENOMIC DNA]</scope>
    <source>
        <strain evidence="1 2">ATCC 200175</strain>
    </source>
</reference>
<sequence length="572" mass="63212">MRLLDDVLIRPGAELGQAMDALDCLLKHDPKIPIFHGSRPMLMLAGTDQSRLTASLNVIISLARTDEGRSKCKVLKPRLRQLAEKYQGRVGLLAVEVLLELYDAEEGKTKEEQAALIKRLLNNNFRANLAYVFNLLNVTDDRSPSSNRDGEAGNHSLRELFGLGDLNNVHKTLMHQLKLATAESDAPERTAATLTVLKLCEGKTDPKLRAHLFGEHIVDAFIKQLKRRDSSLLGAHAITTCLQYGDADMKAAILSNPKVLKYIVAMLRSDSFDGAVGRVEGWRVFARLMSRLMQDANLKDQIEGDESEITKVLEEKLGRGMPKDIRTSLISLEILRSLGELANGLGKGDVWTKGLVEKGLAYLRNEEWKTQKAGVAILSALAQTKHGVDAIMPHIQNIVNMLVPGSHRPKEGSISMNTPEGSQLKPSSMLGPACALRVLSEDEKLRKTTNEIAQLESLKDLWLDGNLIEDETPPWRIKTPTRDDVLEMIDKMIKSVSGDFSEDVGVTSVGRLALPEIQHWTRLAGLVHKSVAEVVAPPANAIADVVRYTAQQLSPRQINHLLHRTGIQQVQS</sequence>
<reference evidence="2" key="2">
    <citation type="submission" date="2015-01" db="EMBL/GenBank/DDBJ databases">
        <title>Evolutionary Origins and Diversification of the Mycorrhizal Mutualists.</title>
        <authorList>
            <consortium name="DOE Joint Genome Institute"/>
            <consortium name="Mycorrhizal Genomics Consortium"/>
            <person name="Kohler A."/>
            <person name="Kuo A."/>
            <person name="Nagy L.G."/>
            <person name="Floudas D."/>
            <person name="Copeland A."/>
            <person name="Barry K.W."/>
            <person name="Cichocki N."/>
            <person name="Veneault-Fourrey C."/>
            <person name="LaButti K."/>
            <person name="Lindquist E.A."/>
            <person name="Lipzen A."/>
            <person name="Lundell T."/>
            <person name="Morin E."/>
            <person name="Murat C."/>
            <person name="Riley R."/>
            <person name="Ohm R."/>
            <person name="Sun H."/>
            <person name="Tunlid A."/>
            <person name="Henrissat B."/>
            <person name="Grigoriev I.V."/>
            <person name="Hibbett D.S."/>
            <person name="Martin F."/>
        </authorList>
    </citation>
    <scope>NUCLEOTIDE SEQUENCE [LARGE SCALE GENOMIC DNA]</scope>
    <source>
        <strain evidence="2">ATCC 200175</strain>
    </source>
</reference>
<dbReference type="HOGENOM" id="CLU_018827_0_0_1"/>
<organism evidence="1 2">
    <name type="scientific">Paxillus involutus ATCC 200175</name>
    <dbReference type="NCBI Taxonomy" id="664439"/>
    <lineage>
        <taxon>Eukaryota</taxon>
        <taxon>Fungi</taxon>
        <taxon>Dikarya</taxon>
        <taxon>Basidiomycota</taxon>
        <taxon>Agaricomycotina</taxon>
        <taxon>Agaricomycetes</taxon>
        <taxon>Agaricomycetidae</taxon>
        <taxon>Boletales</taxon>
        <taxon>Paxilineae</taxon>
        <taxon>Paxillaceae</taxon>
        <taxon>Paxillus</taxon>
    </lineage>
</organism>